<keyword evidence="7" id="KW-0742">SOS response</keyword>
<keyword evidence="4" id="KW-0378">Hydrolase</keyword>
<reference evidence="16" key="1">
    <citation type="submission" date="2015-08" db="EMBL/GenBank/DDBJ databases">
        <authorList>
            <person name="Babu N.S."/>
            <person name="Beckwith C.J."/>
            <person name="Beseler K.G."/>
            <person name="Brison A."/>
            <person name="Carone J.V."/>
            <person name="Caskin T.P."/>
            <person name="Diamond M."/>
            <person name="Durham M.E."/>
            <person name="Foxe J.M."/>
            <person name="Go M."/>
            <person name="Henderson B.A."/>
            <person name="Jones I.B."/>
            <person name="McGettigan J.A."/>
            <person name="Micheletti S.J."/>
            <person name="Nasrallah M.E."/>
            <person name="Ortiz D."/>
            <person name="Piller C.R."/>
            <person name="Privatt S.R."/>
            <person name="Schneider S.L."/>
            <person name="Sharp S."/>
            <person name="Smith T.C."/>
            <person name="Stanton J.D."/>
            <person name="Ullery H.E."/>
            <person name="Wilson R.J."/>
            <person name="Serrano M.G."/>
            <person name="Buck G."/>
            <person name="Lee V."/>
            <person name="Wang Y."/>
            <person name="Carvalho R."/>
            <person name="Voegtly L."/>
            <person name="Shi R."/>
            <person name="Duckworth R."/>
            <person name="Johnson A."/>
            <person name="Loviza R."/>
            <person name="Walstead R."/>
            <person name="Shah Z."/>
            <person name="Kiflezghi M."/>
            <person name="Wade K."/>
            <person name="Ball S.L."/>
            <person name="Bradley K.W."/>
            <person name="Asai D.J."/>
            <person name="Bowman C.A."/>
            <person name="Russell D.A."/>
            <person name="Pope W.H."/>
            <person name="Jacobs-Sera D."/>
            <person name="Hendrix R.W."/>
            <person name="Hatfull G.F."/>
        </authorList>
    </citation>
    <scope>NUCLEOTIDE SEQUENCE [LARGE SCALE GENOMIC DNA]</scope>
    <source>
        <strain evidence="16">JCM 19170</strain>
    </source>
</reference>
<dbReference type="InterPro" id="IPR050066">
    <property type="entry name" value="UvrABC_protein_C"/>
</dbReference>
<dbReference type="RefSeq" id="WP_055422424.1">
    <property type="nucleotide sequence ID" value="NZ_CYHH01000001.1"/>
</dbReference>
<dbReference type="EC" id="2.7.7.7" evidence="1"/>
<dbReference type="SUPFAM" id="SSF53098">
    <property type="entry name" value="Ribonuclease H-like"/>
    <property type="match status" value="1"/>
</dbReference>
<evidence type="ECO:0000256" key="11">
    <source>
        <dbReference type="ARBA" id="ARBA00042138"/>
    </source>
</evidence>
<dbReference type="InterPro" id="IPR012337">
    <property type="entry name" value="RNaseH-like_sf"/>
</dbReference>
<evidence type="ECO:0000256" key="4">
    <source>
        <dbReference type="ARBA" id="ARBA00022801"/>
    </source>
</evidence>
<dbReference type="NCBIfam" id="TIGR00573">
    <property type="entry name" value="dnaq"/>
    <property type="match status" value="1"/>
</dbReference>
<comment type="function">
    <text evidence="8">DNA polymerase III is a complex, multichain enzyme responsible for most of the replicative synthesis in bacteria. The epsilon subunit contain the editing function and is a proofreading 3'-5' exonuclease.</text>
</comment>
<evidence type="ECO:0000259" key="14">
    <source>
        <dbReference type="PROSITE" id="PS50164"/>
    </source>
</evidence>
<comment type="subunit">
    <text evidence="9">DNA polymerase III contains a core (composed of alpha, epsilon and theta chains) that associates with a tau subunit. This core dimerizes to form the POLIII' complex. PolIII' associates with the gamma complex (composed of gamma, delta, delta', psi and chi chains) and with the beta chain to form the complete DNA polymerase III complex.</text>
</comment>
<dbReference type="GO" id="GO:0006289">
    <property type="term" value="P:nucleotide-excision repair"/>
    <property type="evidence" value="ECO:0007669"/>
    <property type="project" value="InterPro"/>
</dbReference>
<dbReference type="Pfam" id="PF00929">
    <property type="entry name" value="RNase_T"/>
    <property type="match status" value="1"/>
</dbReference>
<dbReference type="InterPro" id="IPR036397">
    <property type="entry name" value="RNaseH_sf"/>
</dbReference>
<keyword evidence="15" id="KW-0540">Nuclease</keyword>
<sequence length="480" mass="54325">MPEDVATAAPLAERYVLLDLETTGAHPERDRITEIALLRFEGGRLVDRWQSLVRPDVPIPPLIERLVGITNAMVADAPPFESLAPELLPRLADAVLVAHNARFDYGFLRQAFRRCGLTFESPVLCTVKLSRALYPQYHKHGLDSLIERHGFICTARHRAMGDVEVLAQFLDLVRREFPPETLLLAKRKAMQWPSRPPGLADGVLESLPDVPGVYLMYGENDLPLYLGKSKRLRSRVLDHFSQAQHHGTEAEIVRQVRRLDWLETAGELEALLLEAELVKQLQPLYNRQLRARGAWAIEPLPEPRPRGPVVGYRNLAGTDPAEWLGRVHGLFPERKHAEKALRQIARAHALCPQRLGLEPMRRGPCLAHQMKQCLGACAGKEPPEVHDARLRAALAALPPRPWPYAAAVRLTEYDPERERRMTIVADRWCLLTRFDHEPTPEELAAALERPRRFDADLYRILAHAFAASTECVKTFTLQPK</sequence>
<dbReference type="GO" id="GO:0006260">
    <property type="term" value="P:DNA replication"/>
    <property type="evidence" value="ECO:0007669"/>
    <property type="project" value="InterPro"/>
</dbReference>
<dbReference type="GO" id="GO:0004527">
    <property type="term" value="F:exonuclease activity"/>
    <property type="evidence" value="ECO:0007669"/>
    <property type="project" value="UniProtKB-KW"/>
</dbReference>
<evidence type="ECO:0000256" key="1">
    <source>
        <dbReference type="ARBA" id="ARBA00012417"/>
    </source>
</evidence>
<dbReference type="SMART" id="SM00465">
    <property type="entry name" value="GIYc"/>
    <property type="match status" value="1"/>
</dbReference>
<evidence type="ECO:0000313" key="15">
    <source>
        <dbReference type="EMBL" id="CUB04670.1"/>
    </source>
</evidence>
<dbReference type="InterPro" id="IPR035901">
    <property type="entry name" value="GIY-YIG_endonuc_sf"/>
</dbReference>
<dbReference type="CDD" id="cd10434">
    <property type="entry name" value="GIY-YIG_UvrC_Cho"/>
    <property type="match status" value="1"/>
</dbReference>
<dbReference type="PROSITE" id="PS50164">
    <property type="entry name" value="GIY_YIG"/>
    <property type="match status" value="1"/>
</dbReference>
<dbReference type="InterPro" id="IPR006054">
    <property type="entry name" value="DnaQ"/>
</dbReference>
<dbReference type="InterPro" id="IPR047296">
    <property type="entry name" value="GIY-YIG_UvrC_Cho"/>
</dbReference>
<evidence type="ECO:0000256" key="12">
    <source>
        <dbReference type="ARBA" id="ARBA00042732"/>
    </source>
</evidence>
<evidence type="ECO:0000256" key="10">
    <source>
        <dbReference type="ARBA" id="ARBA00040756"/>
    </source>
</evidence>
<evidence type="ECO:0000313" key="16">
    <source>
        <dbReference type="Proteomes" id="UP000182108"/>
    </source>
</evidence>
<name>A0A0K6INI2_9PROT</name>
<evidence type="ECO:0000256" key="13">
    <source>
        <dbReference type="ARBA" id="ARBA00049244"/>
    </source>
</evidence>
<dbReference type="GO" id="GO:0009432">
    <property type="term" value="P:SOS response"/>
    <property type="evidence" value="ECO:0007669"/>
    <property type="project" value="UniProtKB-KW"/>
</dbReference>
<dbReference type="CDD" id="cd06127">
    <property type="entry name" value="DEDDh"/>
    <property type="match status" value="1"/>
</dbReference>
<dbReference type="GO" id="GO:0009380">
    <property type="term" value="C:excinuclease repair complex"/>
    <property type="evidence" value="ECO:0007669"/>
    <property type="project" value="TreeGrafter"/>
</dbReference>
<dbReference type="InterPro" id="IPR000305">
    <property type="entry name" value="GIY-YIG_endonuc"/>
</dbReference>
<dbReference type="GO" id="GO:0003887">
    <property type="term" value="F:DNA-directed DNA polymerase activity"/>
    <property type="evidence" value="ECO:0007669"/>
    <property type="project" value="UniProtKB-EC"/>
</dbReference>
<dbReference type="PANTHER" id="PTHR30562">
    <property type="entry name" value="UVRC/OXIDOREDUCTASE"/>
    <property type="match status" value="1"/>
</dbReference>
<dbReference type="Gene3D" id="3.40.1440.10">
    <property type="entry name" value="GIY-YIG endonuclease"/>
    <property type="match status" value="1"/>
</dbReference>
<dbReference type="Proteomes" id="UP000182108">
    <property type="component" value="Unassembled WGS sequence"/>
</dbReference>
<dbReference type="FunFam" id="3.30.420.10:FF:000045">
    <property type="entry name" value="3'-5' exonuclease DinG"/>
    <property type="match status" value="1"/>
</dbReference>
<gene>
    <name evidence="15" type="ORF">Ga0061068_10119</name>
</gene>
<evidence type="ECO:0000256" key="7">
    <source>
        <dbReference type="ARBA" id="ARBA00023236"/>
    </source>
</evidence>
<keyword evidence="5" id="KW-0267">Excision nuclease</keyword>
<dbReference type="PANTHER" id="PTHR30562:SF10">
    <property type="entry name" value="EXCINUCLEASE CHO"/>
    <property type="match status" value="1"/>
</dbReference>
<keyword evidence="15" id="KW-0269">Exonuclease</keyword>
<dbReference type="GO" id="GO:0003677">
    <property type="term" value="F:DNA binding"/>
    <property type="evidence" value="ECO:0007669"/>
    <property type="project" value="InterPro"/>
</dbReference>
<feature type="domain" description="GIY-YIG" evidence="14">
    <location>
        <begin position="209"/>
        <end position="287"/>
    </location>
</feature>
<keyword evidence="3" id="KW-0228">DNA excision</keyword>
<keyword evidence="6" id="KW-0234">DNA repair</keyword>
<dbReference type="SUPFAM" id="SSF82771">
    <property type="entry name" value="GIY-YIG endonuclease"/>
    <property type="match status" value="1"/>
</dbReference>
<comment type="catalytic activity">
    <reaction evidence="13">
        <text>DNA(n) + a 2'-deoxyribonucleoside 5'-triphosphate = DNA(n+1) + diphosphate</text>
        <dbReference type="Rhea" id="RHEA:22508"/>
        <dbReference type="Rhea" id="RHEA-COMP:17339"/>
        <dbReference type="Rhea" id="RHEA-COMP:17340"/>
        <dbReference type="ChEBI" id="CHEBI:33019"/>
        <dbReference type="ChEBI" id="CHEBI:61560"/>
        <dbReference type="ChEBI" id="CHEBI:173112"/>
        <dbReference type="EC" id="2.7.7.7"/>
    </reaction>
</comment>
<dbReference type="SMART" id="SM00479">
    <property type="entry name" value="EXOIII"/>
    <property type="match status" value="1"/>
</dbReference>
<evidence type="ECO:0000256" key="5">
    <source>
        <dbReference type="ARBA" id="ARBA00022881"/>
    </source>
</evidence>
<evidence type="ECO:0000256" key="3">
    <source>
        <dbReference type="ARBA" id="ARBA00022769"/>
    </source>
</evidence>
<dbReference type="EMBL" id="CYHH01000001">
    <property type="protein sequence ID" value="CUB04670.1"/>
    <property type="molecule type" value="Genomic_DNA"/>
</dbReference>
<proteinExistence type="predicted"/>
<protein>
    <recommendedName>
        <fullName evidence="10">Excinuclease cho</fullName>
        <ecNumber evidence="1">2.7.7.7</ecNumber>
    </recommendedName>
    <alternativeName>
        <fullName evidence="12">Endonuclease cho</fullName>
    </alternativeName>
    <alternativeName>
        <fullName evidence="11">UvrC homolog protein</fullName>
    </alternativeName>
</protein>
<accession>A0A0K6INI2</accession>
<evidence type="ECO:0000256" key="8">
    <source>
        <dbReference type="ARBA" id="ARBA00025483"/>
    </source>
</evidence>
<evidence type="ECO:0000256" key="2">
    <source>
        <dbReference type="ARBA" id="ARBA00022763"/>
    </source>
</evidence>
<evidence type="ECO:0000256" key="9">
    <source>
        <dbReference type="ARBA" id="ARBA00026073"/>
    </source>
</evidence>
<dbReference type="AlphaFoldDB" id="A0A0K6INI2"/>
<dbReference type="Gene3D" id="3.30.420.10">
    <property type="entry name" value="Ribonuclease H-like superfamily/Ribonuclease H"/>
    <property type="match status" value="1"/>
</dbReference>
<keyword evidence="16" id="KW-1185">Reference proteome</keyword>
<dbReference type="InterPro" id="IPR013520">
    <property type="entry name" value="Ribonucl_H"/>
</dbReference>
<evidence type="ECO:0000256" key="6">
    <source>
        <dbReference type="ARBA" id="ARBA00023204"/>
    </source>
</evidence>
<keyword evidence="2" id="KW-0227">DNA damage</keyword>
<organism evidence="15 16">
    <name type="scientific">Tepidiphilus thermophilus</name>
    <dbReference type="NCBI Taxonomy" id="876478"/>
    <lineage>
        <taxon>Bacteria</taxon>
        <taxon>Pseudomonadati</taxon>
        <taxon>Pseudomonadota</taxon>
        <taxon>Hydrogenophilia</taxon>
        <taxon>Hydrogenophilales</taxon>
        <taxon>Hydrogenophilaceae</taxon>
        <taxon>Tepidiphilus</taxon>
    </lineage>
</organism>
<dbReference type="OrthoDB" id="9803913at2"/>